<sequence>MAPFQEETGSGGETLLINGMGCQLHATMSISRRLPDALAPRHVHAGMAFGIPSGAHVSN</sequence>
<proteinExistence type="predicted"/>
<name>A0A0S4U9U9_RALSL</name>
<protein>
    <submittedName>
        <fullName evidence="1">Uncharacterized protein</fullName>
    </submittedName>
</protein>
<dbReference type="EMBL" id="LN899821">
    <property type="protein sequence ID" value="CUV18972.1"/>
    <property type="molecule type" value="Genomic_DNA"/>
</dbReference>
<reference evidence="1" key="1">
    <citation type="submission" date="2015-10" db="EMBL/GenBank/DDBJ databases">
        <authorList>
            <person name="Gilbert D.G."/>
        </authorList>
    </citation>
    <scope>NUCLEOTIDE SEQUENCE</scope>
    <source>
        <strain evidence="1">Phyl III-seqv23</strain>
    </source>
</reference>
<evidence type="ECO:0000313" key="1">
    <source>
        <dbReference type="EMBL" id="CUV18972.1"/>
    </source>
</evidence>
<organism evidence="1">
    <name type="scientific">Ralstonia solanacearum</name>
    <name type="common">Pseudomonas solanacearum</name>
    <dbReference type="NCBI Taxonomy" id="305"/>
    <lineage>
        <taxon>Bacteria</taxon>
        <taxon>Pseudomonadati</taxon>
        <taxon>Pseudomonadota</taxon>
        <taxon>Betaproteobacteria</taxon>
        <taxon>Burkholderiales</taxon>
        <taxon>Burkholderiaceae</taxon>
        <taxon>Ralstonia</taxon>
        <taxon>Ralstonia solanacearum species complex</taxon>
    </lineage>
</organism>
<accession>A0A0S4U9U9</accession>
<dbReference type="AlphaFoldDB" id="A0A0S4U9U9"/>
<gene>
    <name evidence="1" type="ORF">PSS4_v1_860015</name>
</gene>